<accession>A0AB37YL55</accession>
<dbReference type="AlphaFoldDB" id="A0AB37YL55"/>
<proteinExistence type="predicted"/>
<organism evidence="1 2">
    <name type="scientific">Bacillus wiedmannii</name>
    <dbReference type="NCBI Taxonomy" id="1890302"/>
    <lineage>
        <taxon>Bacteria</taxon>
        <taxon>Bacillati</taxon>
        <taxon>Bacillota</taxon>
        <taxon>Bacilli</taxon>
        <taxon>Bacillales</taxon>
        <taxon>Bacillaceae</taxon>
        <taxon>Bacillus</taxon>
        <taxon>Bacillus cereus group</taxon>
    </lineage>
</organism>
<dbReference type="EMBL" id="FMBG01000010">
    <property type="protein sequence ID" value="SCB93238.1"/>
    <property type="molecule type" value="Genomic_DNA"/>
</dbReference>
<protein>
    <submittedName>
        <fullName evidence="1">Uncharacterized protein</fullName>
    </submittedName>
</protein>
<evidence type="ECO:0000313" key="2">
    <source>
        <dbReference type="Proteomes" id="UP000195728"/>
    </source>
</evidence>
<evidence type="ECO:0000313" key="1">
    <source>
        <dbReference type="EMBL" id="SCB93238.1"/>
    </source>
</evidence>
<gene>
    <name evidence="1" type="ORF">BC10311_00802</name>
</gene>
<comment type="caution">
    <text evidence="1">The sequence shown here is derived from an EMBL/GenBank/DDBJ whole genome shotgun (WGS) entry which is preliminary data.</text>
</comment>
<reference evidence="1 2" key="1">
    <citation type="submission" date="2016-08" db="EMBL/GenBank/DDBJ databases">
        <authorList>
            <person name="Loux V."/>
            <person name="Rue O."/>
        </authorList>
    </citation>
    <scope>NUCLEOTIDE SEQUENCE [LARGE SCALE GENOMIC DNA]</scope>
    <source>
        <strain evidence="1 2">WSBC_10311</strain>
    </source>
</reference>
<name>A0AB37YL55_9BACI</name>
<sequence>MKITLVSSIDVEKDYIKNNNLKHKLNQGRYSVWRTGGSTIQIEVIAEYINNSPVSN</sequence>
<dbReference type="RefSeq" id="WP_176545786.1">
    <property type="nucleotide sequence ID" value="NZ_NUAD01000079.1"/>
</dbReference>
<dbReference type="Proteomes" id="UP000195728">
    <property type="component" value="Unassembled WGS sequence"/>
</dbReference>